<evidence type="ECO:0000313" key="2">
    <source>
        <dbReference type="EMBL" id="WPL15241.1"/>
    </source>
</evidence>
<dbReference type="InterPro" id="IPR052264">
    <property type="entry name" value="UPF0175_domain"/>
</dbReference>
<dbReference type="PANTHER" id="PTHR37525:SF1">
    <property type="entry name" value="UPF0175 PROTEIN SSL1255"/>
    <property type="match status" value="1"/>
</dbReference>
<keyword evidence="3" id="KW-1185">Reference proteome</keyword>
<evidence type="ECO:0000313" key="3">
    <source>
        <dbReference type="Proteomes" id="UP001432180"/>
    </source>
</evidence>
<dbReference type="Proteomes" id="UP001432180">
    <property type="component" value="Chromosome"/>
</dbReference>
<dbReference type="RefSeq" id="WP_328985828.1">
    <property type="nucleotide sequence ID" value="NZ_CP121472.1"/>
</dbReference>
<dbReference type="InterPro" id="IPR005368">
    <property type="entry name" value="UPF0175"/>
</dbReference>
<protein>
    <submittedName>
        <fullName evidence="2">Uncharacterized protein</fullName>
    </submittedName>
</protein>
<evidence type="ECO:0000256" key="1">
    <source>
        <dbReference type="ARBA" id="ARBA00005651"/>
    </source>
</evidence>
<organism evidence="2 3">
    <name type="scientific">Thiorhodovibrio winogradskyi</name>
    <dbReference type="NCBI Taxonomy" id="77007"/>
    <lineage>
        <taxon>Bacteria</taxon>
        <taxon>Pseudomonadati</taxon>
        <taxon>Pseudomonadota</taxon>
        <taxon>Gammaproteobacteria</taxon>
        <taxon>Chromatiales</taxon>
        <taxon>Chromatiaceae</taxon>
        <taxon>Thiorhodovibrio</taxon>
    </lineage>
</organism>
<proteinExistence type="inferred from homology"/>
<dbReference type="PANTHER" id="PTHR37525">
    <property type="entry name" value="UPF0175 PROTEIN SSL1255"/>
    <property type="match status" value="1"/>
</dbReference>
<accession>A0ABZ0S4J6</accession>
<sequence length="83" mass="8928">MSQLILDVPDDSLLSLKWSDAAAAAEIRLAASMKLYELGRLSSGAAARLAGVPKTLFLSKLGDYGVDTFRLTENDLERQTSLA</sequence>
<dbReference type="EMBL" id="CP121472">
    <property type="protein sequence ID" value="WPL15241.1"/>
    <property type="molecule type" value="Genomic_DNA"/>
</dbReference>
<reference evidence="2 3" key="1">
    <citation type="journal article" date="2023" name="Microorganisms">
        <title>Thiorhodovibrio frisius and Trv. litoralis spp. nov., Two Novel Members from a Clade of Fastidious Purple Sulfur Bacteria That Exhibit Unique Red-Shifted Light-Harvesting Capabilities.</title>
        <authorList>
            <person name="Methner A."/>
            <person name="Kuzyk S.B."/>
            <person name="Petersen J."/>
            <person name="Bauer S."/>
            <person name="Brinkmann H."/>
            <person name="Sichau K."/>
            <person name="Wanner G."/>
            <person name="Wolf J."/>
            <person name="Neumann-Schaal M."/>
            <person name="Henke P."/>
            <person name="Tank M."/>
            <person name="Sproer C."/>
            <person name="Bunk B."/>
            <person name="Overmann J."/>
        </authorList>
    </citation>
    <scope>NUCLEOTIDE SEQUENCE [LARGE SCALE GENOMIC DNA]</scope>
    <source>
        <strain evidence="2 3">DSM 6702</strain>
    </source>
</reference>
<dbReference type="Pfam" id="PF03683">
    <property type="entry name" value="UPF0175"/>
    <property type="match status" value="1"/>
</dbReference>
<comment type="similarity">
    <text evidence="1">Belongs to the UPF0175 family.</text>
</comment>
<gene>
    <name evidence="2" type="ORF">Thiowin_00126</name>
</gene>
<name>A0ABZ0S4J6_9GAMM</name>